<keyword evidence="1" id="KW-0805">Transcription regulation</keyword>
<evidence type="ECO:0000313" key="5">
    <source>
        <dbReference type="EMBL" id="GLK88292.1"/>
    </source>
</evidence>
<feature type="domain" description="HTH cro/C1-type" evidence="4">
    <location>
        <begin position="10"/>
        <end position="65"/>
    </location>
</feature>
<reference evidence="5" key="2">
    <citation type="submission" date="2023-01" db="EMBL/GenBank/DDBJ databases">
        <authorList>
            <person name="Sun Q."/>
            <person name="Evtushenko L."/>
        </authorList>
    </citation>
    <scope>NUCLEOTIDE SEQUENCE</scope>
    <source>
        <strain evidence="5">VKM B-2935</strain>
    </source>
</reference>
<dbReference type="PANTHER" id="PTHR40661">
    <property type="match status" value="1"/>
</dbReference>
<comment type="caution">
    <text evidence="5">The sequence shown here is derived from an EMBL/GenBank/DDBJ whole genome shotgun (WGS) entry which is preliminary data.</text>
</comment>
<dbReference type="InterPro" id="IPR010982">
    <property type="entry name" value="Lambda_DNA-bd_dom_sf"/>
</dbReference>
<keyword evidence="2" id="KW-0238">DNA-binding</keyword>
<name>A0A9W6K3W1_9PSED</name>
<dbReference type="AlphaFoldDB" id="A0A9W6K3W1"/>
<dbReference type="Pfam" id="PF00717">
    <property type="entry name" value="Peptidase_S24"/>
    <property type="match status" value="1"/>
</dbReference>
<dbReference type="CDD" id="cd06529">
    <property type="entry name" value="S24_LexA-like"/>
    <property type="match status" value="1"/>
</dbReference>
<evidence type="ECO:0000313" key="6">
    <source>
        <dbReference type="Proteomes" id="UP001143328"/>
    </source>
</evidence>
<gene>
    <name evidence="5" type="primary">prtR</name>
    <name evidence="5" type="ORF">GCM10017655_13540</name>
</gene>
<dbReference type="CDD" id="cd00093">
    <property type="entry name" value="HTH_XRE"/>
    <property type="match status" value="1"/>
</dbReference>
<dbReference type="SUPFAM" id="SSF47413">
    <property type="entry name" value="lambda repressor-like DNA-binding domains"/>
    <property type="match status" value="1"/>
</dbReference>
<protein>
    <submittedName>
        <fullName evidence="5">HTH-type transcriptional regulator PrtR</fullName>
    </submittedName>
</protein>
<dbReference type="InterPro" id="IPR015927">
    <property type="entry name" value="Peptidase_S24_S26A/B/C"/>
</dbReference>
<dbReference type="PROSITE" id="PS50943">
    <property type="entry name" value="HTH_CROC1"/>
    <property type="match status" value="1"/>
</dbReference>
<sequence length="245" mass="26903">MEIVVIAERIKALLLQKGWKPAELARRALVPQPTIHRILKGESRNPRRENIEAIAHVLGCPAEFLWSGNKDDSESESIADKEFEAKGGLMGPVYELEDSACLDGVKSSSASQGITGREGPCSILLAHDGVRPRLKFGRSTLRHHGVEATKAVAVEVRGNSMDPLLPDGSIVAVNAAEKSVIDGKIYALTHDGLLRVKTLYRLPGGGLRLRSFNREEHSDEEYTASELKDQELDILGRVFWSAAFR</sequence>
<dbReference type="Proteomes" id="UP001143328">
    <property type="component" value="Unassembled WGS sequence"/>
</dbReference>
<accession>A0A9W6K3W1</accession>
<evidence type="ECO:0000256" key="1">
    <source>
        <dbReference type="ARBA" id="ARBA00023015"/>
    </source>
</evidence>
<dbReference type="Gene3D" id="2.10.109.10">
    <property type="entry name" value="Umud Fragment, subunit A"/>
    <property type="match status" value="1"/>
</dbReference>
<keyword evidence="3" id="KW-0804">Transcription</keyword>
<evidence type="ECO:0000256" key="2">
    <source>
        <dbReference type="ARBA" id="ARBA00023125"/>
    </source>
</evidence>
<dbReference type="SMART" id="SM00530">
    <property type="entry name" value="HTH_XRE"/>
    <property type="match status" value="1"/>
</dbReference>
<dbReference type="Gene3D" id="1.10.260.40">
    <property type="entry name" value="lambda repressor-like DNA-binding domains"/>
    <property type="match status" value="1"/>
</dbReference>
<evidence type="ECO:0000256" key="3">
    <source>
        <dbReference type="ARBA" id="ARBA00023163"/>
    </source>
</evidence>
<dbReference type="SUPFAM" id="SSF51306">
    <property type="entry name" value="LexA/Signal peptidase"/>
    <property type="match status" value="1"/>
</dbReference>
<dbReference type="InterPro" id="IPR001387">
    <property type="entry name" value="Cro/C1-type_HTH"/>
</dbReference>
<reference evidence="5" key="1">
    <citation type="journal article" date="2014" name="Int. J. Syst. Evol. Microbiol.">
        <title>Complete genome sequence of Corynebacterium casei LMG S-19264T (=DSM 44701T), isolated from a smear-ripened cheese.</title>
        <authorList>
            <consortium name="US DOE Joint Genome Institute (JGI-PGF)"/>
            <person name="Walter F."/>
            <person name="Albersmeier A."/>
            <person name="Kalinowski J."/>
            <person name="Ruckert C."/>
        </authorList>
    </citation>
    <scope>NUCLEOTIDE SEQUENCE</scope>
    <source>
        <strain evidence="5">VKM B-2935</strain>
    </source>
</reference>
<proteinExistence type="predicted"/>
<dbReference type="EMBL" id="BSFN01000003">
    <property type="protein sequence ID" value="GLK88292.1"/>
    <property type="molecule type" value="Genomic_DNA"/>
</dbReference>
<evidence type="ECO:0000259" key="4">
    <source>
        <dbReference type="PROSITE" id="PS50943"/>
    </source>
</evidence>
<dbReference type="GO" id="GO:0003677">
    <property type="term" value="F:DNA binding"/>
    <property type="evidence" value="ECO:0007669"/>
    <property type="project" value="UniProtKB-KW"/>
</dbReference>
<dbReference type="Pfam" id="PF01381">
    <property type="entry name" value="HTH_3"/>
    <property type="match status" value="1"/>
</dbReference>
<dbReference type="PANTHER" id="PTHR40661:SF2">
    <property type="entry name" value="HTH-TYPE TRANSCRIPTIONAL REGULATOR PRTR"/>
    <property type="match status" value="1"/>
</dbReference>
<organism evidence="5 6">
    <name type="scientific">Pseudomonas turukhanskensis</name>
    <dbReference type="NCBI Taxonomy" id="1806536"/>
    <lineage>
        <taxon>Bacteria</taxon>
        <taxon>Pseudomonadati</taxon>
        <taxon>Pseudomonadota</taxon>
        <taxon>Gammaproteobacteria</taxon>
        <taxon>Pseudomonadales</taxon>
        <taxon>Pseudomonadaceae</taxon>
        <taxon>Pseudomonas</taxon>
    </lineage>
</organism>
<dbReference type="InterPro" id="IPR039418">
    <property type="entry name" value="LexA-like"/>
</dbReference>
<dbReference type="InterPro" id="IPR036286">
    <property type="entry name" value="LexA/Signal_pep-like_sf"/>
</dbReference>
<keyword evidence="6" id="KW-1185">Reference proteome</keyword>